<sequence length="269" mass="29803">MLPDSLFRLPWPARLAMAAGWLGLLWRPSGMADPGLCFSSPSPGAGWLSLRAAWEFNSATALAASWLCMLLAMMPPLLGDAMDWLKSRTLSRHLQPAHAVFLSAYLAAWMAAGAAICALAMLLQAFSPAGGPLFLAAAATLAWQASPAKRLSLAQCHRPPPLATFGIRAYASWTHYGFRHGFWCVASCWPWMLLPMTHAYLHWPLMLFAALFVWRERLAPLPAPGWRWPLALRPRRAAAIPRLSQLQPPDPKPFPREDQRMSPPRPALR</sequence>
<evidence type="ECO:0000256" key="1">
    <source>
        <dbReference type="SAM" id="MobiDB-lite"/>
    </source>
</evidence>
<proteinExistence type="predicted"/>
<comment type="caution">
    <text evidence="3">The sequence shown here is derived from an EMBL/GenBank/DDBJ whole genome shotgun (WGS) entry which is preliminary data.</text>
</comment>
<keyword evidence="4" id="KW-1185">Reference proteome</keyword>
<evidence type="ECO:0000313" key="4">
    <source>
        <dbReference type="Proteomes" id="UP000711178"/>
    </source>
</evidence>
<keyword evidence="2" id="KW-0812">Transmembrane</keyword>
<keyword evidence="2" id="KW-1133">Transmembrane helix</keyword>
<dbReference type="Pfam" id="PF09948">
    <property type="entry name" value="PpoB2"/>
    <property type="match status" value="1"/>
</dbReference>
<feature type="region of interest" description="Disordered" evidence="1">
    <location>
        <begin position="241"/>
        <end position="269"/>
    </location>
</feature>
<evidence type="ECO:0000256" key="2">
    <source>
        <dbReference type="SAM" id="Phobius"/>
    </source>
</evidence>
<feature type="transmembrane region" description="Helical" evidence="2">
    <location>
        <begin position="197"/>
        <end position="214"/>
    </location>
</feature>
<reference evidence="3 4" key="1">
    <citation type="submission" date="2021-05" db="EMBL/GenBank/DDBJ databases">
        <title>Draft Whole Genome Sequencing Of Biosensor Chromobacterium violaceum Strain CV026 Reveals A Regulatory RNA In Chromobacterium violaceum Phenotype Regulatory Network.</title>
        <authorList>
            <person name="Hong K.W."/>
            <person name="Chan K.G."/>
            <person name="Chang C.-Y."/>
        </authorList>
    </citation>
    <scope>NUCLEOTIDE SEQUENCE [LARGE SCALE GENOMIC DNA]</scope>
    <source>
        <strain evidence="3 4">ATCC 31532</strain>
    </source>
</reference>
<dbReference type="Proteomes" id="UP000711178">
    <property type="component" value="Unassembled WGS sequence"/>
</dbReference>
<protein>
    <submittedName>
        <fullName evidence="3">DUF2182 domain-containing protein</fullName>
    </submittedName>
</protein>
<name>A0ABS7FI81_9NEIS</name>
<dbReference type="EMBL" id="JAHDTB010000023">
    <property type="protein sequence ID" value="MBW8289785.1"/>
    <property type="molecule type" value="Genomic_DNA"/>
</dbReference>
<keyword evidence="2" id="KW-0472">Membrane</keyword>
<feature type="transmembrane region" description="Helical" evidence="2">
    <location>
        <begin position="99"/>
        <end position="123"/>
    </location>
</feature>
<accession>A0ABS7FI81</accession>
<feature type="transmembrane region" description="Helical" evidence="2">
    <location>
        <begin position="56"/>
        <end position="78"/>
    </location>
</feature>
<gene>
    <name evidence="3" type="ORF">KIF53_19290</name>
</gene>
<organism evidence="3 4">
    <name type="scientific">Chromobacterium subtsugae</name>
    <dbReference type="NCBI Taxonomy" id="251747"/>
    <lineage>
        <taxon>Bacteria</taxon>
        <taxon>Pseudomonadati</taxon>
        <taxon>Pseudomonadota</taxon>
        <taxon>Betaproteobacteria</taxon>
        <taxon>Neisseriales</taxon>
        <taxon>Chromobacteriaceae</taxon>
        <taxon>Chromobacterium</taxon>
    </lineage>
</organism>
<evidence type="ECO:0000313" key="3">
    <source>
        <dbReference type="EMBL" id="MBW8289785.1"/>
    </source>
</evidence>
<dbReference type="InterPro" id="IPR018688">
    <property type="entry name" value="PpoB2-like"/>
</dbReference>